<dbReference type="Proteomes" id="UP001595699">
    <property type="component" value="Unassembled WGS sequence"/>
</dbReference>
<reference evidence="2" key="1">
    <citation type="journal article" date="2019" name="Int. J. Syst. Evol. Microbiol.">
        <title>The Global Catalogue of Microorganisms (GCM) 10K type strain sequencing project: providing services to taxonomists for standard genome sequencing and annotation.</title>
        <authorList>
            <consortium name="The Broad Institute Genomics Platform"/>
            <consortium name="The Broad Institute Genome Sequencing Center for Infectious Disease"/>
            <person name="Wu L."/>
            <person name="Ma J."/>
        </authorList>
    </citation>
    <scope>NUCLEOTIDE SEQUENCE [LARGE SCALE GENOMIC DNA]</scope>
    <source>
        <strain evidence="2">CGMCC 4.7241</strain>
    </source>
</reference>
<proteinExistence type="predicted"/>
<protein>
    <submittedName>
        <fullName evidence="1">Uncharacterized protein</fullName>
    </submittedName>
</protein>
<dbReference type="EMBL" id="JBHRZH010000056">
    <property type="protein sequence ID" value="MFC3766562.1"/>
    <property type="molecule type" value="Genomic_DNA"/>
</dbReference>
<gene>
    <name evidence="1" type="ORF">ACFOUW_37440</name>
</gene>
<comment type="caution">
    <text evidence="1">The sequence shown here is derived from an EMBL/GenBank/DDBJ whole genome shotgun (WGS) entry which is preliminary data.</text>
</comment>
<accession>A0ABV7YNB5</accession>
<organism evidence="1 2">
    <name type="scientific">Tenggerimyces flavus</name>
    <dbReference type="NCBI Taxonomy" id="1708749"/>
    <lineage>
        <taxon>Bacteria</taxon>
        <taxon>Bacillati</taxon>
        <taxon>Actinomycetota</taxon>
        <taxon>Actinomycetes</taxon>
        <taxon>Propionibacteriales</taxon>
        <taxon>Nocardioidaceae</taxon>
        <taxon>Tenggerimyces</taxon>
    </lineage>
</organism>
<name>A0ABV7YNB5_9ACTN</name>
<dbReference type="RefSeq" id="WP_205118054.1">
    <property type="nucleotide sequence ID" value="NZ_JAFBCM010000001.1"/>
</dbReference>
<sequence>MSNDRKPVARTVVTSTVGFVSEVMALLPGFAGDKARRNAWEALCAHRARRTEWEDASRWMPADAKPKSPRRSA</sequence>
<evidence type="ECO:0000313" key="1">
    <source>
        <dbReference type="EMBL" id="MFC3766562.1"/>
    </source>
</evidence>
<keyword evidence="2" id="KW-1185">Reference proteome</keyword>
<evidence type="ECO:0000313" key="2">
    <source>
        <dbReference type="Proteomes" id="UP001595699"/>
    </source>
</evidence>